<dbReference type="Gene3D" id="3.30.70.2970">
    <property type="entry name" value="Protein of unknown function (DUF541), domain 2"/>
    <property type="match status" value="1"/>
</dbReference>
<accession>A0A4R3KWH6</accession>
<dbReference type="EMBL" id="SMAD01000001">
    <property type="protein sequence ID" value="TCS90129.1"/>
    <property type="molecule type" value="Genomic_DNA"/>
</dbReference>
<dbReference type="InterPro" id="IPR007497">
    <property type="entry name" value="SIMPL/DUF541"/>
</dbReference>
<evidence type="ECO:0000313" key="2">
    <source>
        <dbReference type="EMBL" id="TCS90129.1"/>
    </source>
</evidence>
<dbReference type="Pfam" id="PF04402">
    <property type="entry name" value="SIMPL"/>
    <property type="match status" value="1"/>
</dbReference>
<evidence type="ECO:0008006" key="4">
    <source>
        <dbReference type="Google" id="ProtNLM"/>
    </source>
</evidence>
<evidence type="ECO:0000256" key="1">
    <source>
        <dbReference type="SAM" id="SignalP"/>
    </source>
</evidence>
<dbReference type="GO" id="GO:0006974">
    <property type="term" value="P:DNA damage response"/>
    <property type="evidence" value="ECO:0007669"/>
    <property type="project" value="TreeGrafter"/>
</dbReference>
<name>A0A4R3KWH6_9SPHI</name>
<dbReference type="Gene3D" id="3.30.110.170">
    <property type="entry name" value="Protein of unknown function (DUF541), domain 1"/>
    <property type="match status" value="1"/>
</dbReference>
<gene>
    <name evidence="2" type="ORF">EDD80_101328</name>
</gene>
<comment type="caution">
    <text evidence="2">The sequence shown here is derived from an EMBL/GenBank/DDBJ whole genome shotgun (WGS) entry which is preliminary data.</text>
</comment>
<keyword evidence="1" id="KW-0732">Signal</keyword>
<dbReference type="RefSeq" id="WP_132127586.1">
    <property type="nucleotide sequence ID" value="NZ_CP042432.1"/>
</dbReference>
<sequence length="233" mass="25067">MKTLLITAATAAFAAFSTASTAQQAPGPALVTVGGEHIIKVAPDEAEVSFMVSSKLKEAPEVQKANDAVVAKVLAYLAKQGIAKSDIRTTRVSLNPYTEYVSDKERKQLYMAQQAVTFRLEDLDKLSGILSGLVDLGVNNIENVEFKASNMKELQAEARAKAVVDAKAKAETLAEPLGQKVGKAYQITDQTSDNDQPRPMMYRMEAKAADSAASIAPGEISIKAQVIVQFYLQ</sequence>
<organism evidence="2 3">
    <name type="scientific">Anseongella ginsenosidimutans</name>
    <dbReference type="NCBI Taxonomy" id="496056"/>
    <lineage>
        <taxon>Bacteria</taxon>
        <taxon>Pseudomonadati</taxon>
        <taxon>Bacteroidota</taxon>
        <taxon>Sphingobacteriia</taxon>
        <taxon>Sphingobacteriales</taxon>
        <taxon>Sphingobacteriaceae</taxon>
        <taxon>Anseongella</taxon>
    </lineage>
</organism>
<dbReference type="OrthoDB" id="6021921at2"/>
<keyword evidence="3" id="KW-1185">Reference proteome</keyword>
<dbReference type="PANTHER" id="PTHR34387">
    <property type="entry name" value="SLR1258 PROTEIN"/>
    <property type="match status" value="1"/>
</dbReference>
<proteinExistence type="predicted"/>
<protein>
    <recommendedName>
        <fullName evidence="4">26 kDa periplasmic immunogenic protein</fullName>
    </recommendedName>
</protein>
<dbReference type="AlphaFoldDB" id="A0A4R3KWH6"/>
<feature type="chain" id="PRO_5020505590" description="26 kDa periplasmic immunogenic protein" evidence="1">
    <location>
        <begin position="23"/>
        <end position="233"/>
    </location>
</feature>
<reference evidence="2 3" key="1">
    <citation type="submission" date="2019-03" db="EMBL/GenBank/DDBJ databases">
        <title>Genomic Encyclopedia of Type Strains, Phase IV (KMG-IV): sequencing the most valuable type-strain genomes for metagenomic binning, comparative biology and taxonomic classification.</title>
        <authorList>
            <person name="Goeker M."/>
        </authorList>
    </citation>
    <scope>NUCLEOTIDE SEQUENCE [LARGE SCALE GENOMIC DNA]</scope>
    <source>
        <strain evidence="2 3">DSM 21100</strain>
    </source>
</reference>
<dbReference type="PANTHER" id="PTHR34387:SF1">
    <property type="entry name" value="PERIPLASMIC IMMUNOGENIC PROTEIN"/>
    <property type="match status" value="1"/>
</dbReference>
<evidence type="ECO:0000313" key="3">
    <source>
        <dbReference type="Proteomes" id="UP000295807"/>
    </source>
</evidence>
<feature type="signal peptide" evidence="1">
    <location>
        <begin position="1"/>
        <end position="22"/>
    </location>
</feature>
<dbReference type="Proteomes" id="UP000295807">
    <property type="component" value="Unassembled WGS sequence"/>
</dbReference>
<dbReference type="InterPro" id="IPR052022">
    <property type="entry name" value="26kDa_periplasmic_antigen"/>
</dbReference>